<dbReference type="EMBL" id="JBHLTN010000006">
    <property type="protein sequence ID" value="MFC0591450.1"/>
    <property type="molecule type" value="Genomic_DNA"/>
</dbReference>
<organism evidence="8 9">
    <name type="scientific">Ottowia pentelensis</name>
    <dbReference type="NCBI Taxonomy" id="511108"/>
    <lineage>
        <taxon>Bacteria</taxon>
        <taxon>Pseudomonadati</taxon>
        <taxon>Pseudomonadota</taxon>
        <taxon>Betaproteobacteria</taxon>
        <taxon>Burkholderiales</taxon>
        <taxon>Comamonadaceae</taxon>
        <taxon>Ottowia</taxon>
    </lineage>
</organism>
<evidence type="ECO:0000259" key="6">
    <source>
        <dbReference type="PROSITE" id="PS51085"/>
    </source>
</evidence>
<dbReference type="InterPro" id="IPR005797">
    <property type="entry name" value="Cyt_b/b6_N"/>
</dbReference>
<proteinExistence type="predicted"/>
<evidence type="ECO:0000259" key="7">
    <source>
        <dbReference type="PROSITE" id="PS51384"/>
    </source>
</evidence>
<dbReference type="PROSITE" id="PS00197">
    <property type="entry name" value="2FE2S_FER_1"/>
    <property type="match status" value="1"/>
</dbReference>
<reference evidence="8 9" key="1">
    <citation type="submission" date="2024-09" db="EMBL/GenBank/DDBJ databases">
        <authorList>
            <person name="Sun Q."/>
            <person name="Mori K."/>
        </authorList>
    </citation>
    <scope>NUCLEOTIDE SEQUENCE [LARGE SCALE GENOMIC DNA]</scope>
    <source>
        <strain evidence="8 9">NCAIM B.02336</strain>
    </source>
</reference>
<dbReference type="InterPro" id="IPR027387">
    <property type="entry name" value="Cytb/b6-like_sf"/>
</dbReference>
<dbReference type="InterPro" id="IPR001433">
    <property type="entry name" value="OxRdtase_FAD/NAD-bd"/>
</dbReference>
<dbReference type="InterPro" id="IPR001041">
    <property type="entry name" value="2Fe-2S_ferredoxin-type"/>
</dbReference>
<evidence type="ECO:0000256" key="4">
    <source>
        <dbReference type="SAM" id="Phobius"/>
    </source>
</evidence>
<dbReference type="PANTHER" id="PTHR47354">
    <property type="entry name" value="NADH OXIDOREDUCTASE HCR"/>
    <property type="match status" value="1"/>
</dbReference>
<name>A0ABV6PNM1_9BURK</name>
<gene>
    <name evidence="8" type="ORF">ACFFGG_02670</name>
</gene>
<dbReference type="PANTHER" id="PTHR47354:SF5">
    <property type="entry name" value="PROTEIN RFBI"/>
    <property type="match status" value="1"/>
</dbReference>
<feature type="domain" description="Cytochrome b/b6 N-terminal region profile" evidence="5">
    <location>
        <begin position="1"/>
        <end position="213"/>
    </location>
</feature>
<dbReference type="Pfam" id="PF00033">
    <property type="entry name" value="Cytochrome_B"/>
    <property type="match status" value="1"/>
</dbReference>
<evidence type="ECO:0000256" key="2">
    <source>
        <dbReference type="ARBA" id="ARBA00011649"/>
    </source>
</evidence>
<keyword evidence="4" id="KW-1133">Transmembrane helix</keyword>
<feature type="transmembrane region" description="Helical" evidence="4">
    <location>
        <begin position="213"/>
        <end position="233"/>
    </location>
</feature>
<protein>
    <submittedName>
        <fullName evidence="8">Cytochrome b N-terminal domain-containing protein</fullName>
    </submittedName>
</protein>
<feature type="transmembrane region" description="Helical" evidence="4">
    <location>
        <begin position="267"/>
        <end position="288"/>
    </location>
</feature>
<feature type="transmembrane region" description="Helical" evidence="4">
    <location>
        <begin position="117"/>
        <end position="137"/>
    </location>
</feature>
<dbReference type="Pfam" id="PF00175">
    <property type="entry name" value="NAD_binding_1"/>
    <property type="match status" value="1"/>
</dbReference>
<keyword evidence="3" id="KW-0479">Metal-binding</keyword>
<dbReference type="Gene3D" id="2.40.30.10">
    <property type="entry name" value="Translation factors"/>
    <property type="match status" value="1"/>
</dbReference>
<dbReference type="SUPFAM" id="SSF63380">
    <property type="entry name" value="Riboflavin synthase domain-like"/>
    <property type="match status" value="1"/>
</dbReference>
<comment type="caution">
    <text evidence="8">The sequence shown here is derived from an EMBL/GenBank/DDBJ whole genome shotgun (WGS) entry which is preliminary data.</text>
</comment>
<dbReference type="CDD" id="cd06189">
    <property type="entry name" value="flavin_oxioreductase"/>
    <property type="match status" value="1"/>
</dbReference>
<dbReference type="SUPFAM" id="SSF52343">
    <property type="entry name" value="Ferredoxin reductase-like, C-terminal NADP-linked domain"/>
    <property type="match status" value="1"/>
</dbReference>
<feature type="transmembrane region" description="Helical" evidence="4">
    <location>
        <begin position="178"/>
        <end position="201"/>
    </location>
</feature>
<dbReference type="InterPro" id="IPR008333">
    <property type="entry name" value="Cbr1-like_FAD-bd_dom"/>
</dbReference>
<evidence type="ECO:0000313" key="9">
    <source>
        <dbReference type="Proteomes" id="UP001589834"/>
    </source>
</evidence>
<dbReference type="InterPro" id="IPR017938">
    <property type="entry name" value="Riboflavin_synthase-like_b-brl"/>
</dbReference>
<evidence type="ECO:0000256" key="1">
    <source>
        <dbReference type="ARBA" id="ARBA00001974"/>
    </source>
</evidence>
<dbReference type="RefSeq" id="WP_377479501.1">
    <property type="nucleotide sequence ID" value="NZ_JBHLTN010000006.1"/>
</dbReference>
<dbReference type="InterPro" id="IPR016174">
    <property type="entry name" value="Di-haem_cyt_TM"/>
</dbReference>
<keyword evidence="3" id="KW-0408">Iron</keyword>
<dbReference type="Pfam" id="PF00111">
    <property type="entry name" value="Fer2"/>
    <property type="match status" value="1"/>
</dbReference>
<dbReference type="PROSITE" id="PS51002">
    <property type="entry name" value="CYTB_NTER"/>
    <property type="match status" value="1"/>
</dbReference>
<dbReference type="PRINTS" id="PR00410">
    <property type="entry name" value="PHEHYDRXLASE"/>
</dbReference>
<dbReference type="Pfam" id="PF00970">
    <property type="entry name" value="FAD_binding_6"/>
    <property type="match status" value="1"/>
</dbReference>
<dbReference type="InterPro" id="IPR012675">
    <property type="entry name" value="Beta-grasp_dom_sf"/>
</dbReference>
<dbReference type="PROSITE" id="PS51384">
    <property type="entry name" value="FAD_FR"/>
    <property type="match status" value="1"/>
</dbReference>
<dbReference type="InterPro" id="IPR050415">
    <property type="entry name" value="MRET"/>
</dbReference>
<keyword evidence="3" id="KW-0001">2Fe-2S</keyword>
<dbReference type="InterPro" id="IPR006058">
    <property type="entry name" value="2Fe2S_fd_BS"/>
</dbReference>
<keyword evidence="3" id="KW-0411">Iron-sulfur</keyword>
<comment type="subunit">
    <text evidence="2">The main subunits of complex b-c1 are: cytochrome b, cytochrome c1 and the Rieske protein.</text>
</comment>
<keyword evidence="4" id="KW-0812">Transmembrane</keyword>
<accession>A0ABV6PNM1</accession>
<sequence length="637" mass="71347">MIGALQALMRWGFMRVEALFNRAFGDRLNPYYHLGSLTFFLFWIVAGTGLYLFAFFDTSVTGAFQSVEGLTHRQWFIGGIVRSVHRYASDAMVVTMVIHMLRYFAFDRLRGFRWVSWVTGVVLIWLVYVAGANGYMLPWDQLAQYVTTASFEWLDWIPMFRGSLIRNFIYDSTVSDRLFSLLVFIHIGVPLVTLLLMWVHVQRVPKATMQPPRPIAIAAGVMLVVLALVQPVLSQGGPAHMAVVPNELKLDWLLLGLYPLVHIWGPAWTWALVLAVSGLLFVQPWLVWRRKGAAARTLNITVHPDARHVAARRGETILEAGLRAELPLQYDCRAGGCGLCVCTVLNGTFDHGPYQPATLTAAMRERGQALMCCAVPLEDLEIDVETLEPLTKHEFDATVVGMERLAPEVIRLLLQPPADLKLDFIAGQYLNVILEDGERRAFSFANPPMQRPLIDLHVRRIPGGRFTGHVFDGMKVGDTLRLEGPLGRFTLREGERPIIFLAGATGFAPVKSIIEDAFARGITRPMRLYWGVRQVSDLYMRELAETWQREHANFRFVPVLSDGAPGDGWEGRRGLVHQAVLEDFPDMRGQELYACGSTMMVQTAVPEFLSHGLEEGACFSDAFVLNTPKPAEPAALA</sequence>
<feature type="transmembrane region" description="Helical" evidence="4">
    <location>
        <begin position="31"/>
        <end position="56"/>
    </location>
</feature>
<dbReference type="CDD" id="cd00207">
    <property type="entry name" value="fer2"/>
    <property type="match status" value="1"/>
</dbReference>
<dbReference type="Proteomes" id="UP001589834">
    <property type="component" value="Unassembled WGS sequence"/>
</dbReference>
<dbReference type="Gene3D" id="3.10.20.30">
    <property type="match status" value="1"/>
</dbReference>
<comment type="cofactor">
    <cofactor evidence="1">
        <name>FAD</name>
        <dbReference type="ChEBI" id="CHEBI:57692"/>
    </cofactor>
</comment>
<dbReference type="InterPro" id="IPR039261">
    <property type="entry name" value="FNR_nucleotide-bd"/>
</dbReference>
<dbReference type="PROSITE" id="PS51085">
    <property type="entry name" value="2FE2S_FER_2"/>
    <property type="match status" value="1"/>
</dbReference>
<dbReference type="SUPFAM" id="SSF54292">
    <property type="entry name" value="2Fe-2S ferredoxin-like"/>
    <property type="match status" value="1"/>
</dbReference>
<evidence type="ECO:0000256" key="3">
    <source>
        <dbReference type="ARBA" id="ARBA00022714"/>
    </source>
</evidence>
<dbReference type="Gene3D" id="1.20.810.10">
    <property type="entry name" value="Cytochrome Bc1 Complex, Chain C"/>
    <property type="match status" value="1"/>
</dbReference>
<dbReference type="InterPro" id="IPR017927">
    <property type="entry name" value="FAD-bd_FR_type"/>
</dbReference>
<feature type="domain" description="2Fe-2S ferredoxin-type" evidence="6">
    <location>
        <begin position="298"/>
        <end position="390"/>
    </location>
</feature>
<keyword evidence="4" id="KW-0472">Membrane</keyword>
<dbReference type="Gene3D" id="3.40.50.80">
    <property type="entry name" value="Nucleotide-binding domain of ferredoxin-NADP reductase (FNR) module"/>
    <property type="match status" value="1"/>
</dbReference>
<evidence type="ECO:0000259" key="5">
    <source>
        <dbReference type="PROSITE" id="PS51002"/>
    </source>
</evidence>
<evidence type="ECO:0000313" key="8">
    <source>
        <dbReference type="EMBL" id="MFC0591450.1"/>
    </source>
</evidence>
<feature type="domain" description="FAD-binding FR-type" evidence="7">
    <location>
        <begin position="392"/>
        <end position="492"/>
    </location>
</feature>
<keyword evidence="9" id="KW-1185">Reference proteome</keyword>
<dbReference type="SUPFAM" id="SSF81342">
    <property type="entry name" value="Transmembrane di-heme cytochromes"/>
    <property type="match status" value="1"/>
</dbReference>
<dbReference type="InterPro" id="IPR036010">
    <property type="entry name" value="2Fe-2S_ferredoxin-like_sf"/>
</dbReference>